<sequence>WLTPTSGSTRRTTRSGRPAGGWRTPTLSGATRC</sequence>
<proteinExistence type="predicted"/>
<evidence type="ECO:0000256" key="1">
    <source>
        <dbReference type="SAM" id="MobiDB-lite"/>
    </source>
</evidence>
<dbReference type="AlphaFoldDB" id="A0A6N3IZ42"/>
<dbReference type="EMBL" id="CADCUT010000121">
    <property type="protein sequence ID" value="CAA9412697.1"/>
    <property type="molecule type" value="Genomic_DNA"/>
</dbReference>
<organism evidence="2">
    <name type="scientific">uncultured Rubrobacteraceae bacterium</name>
    <dbReference type="NCBI Taxonomy" id="349277"/>
    <lineage>
        <taxon>Bacteria</taxon>
        <taxon>Bacillati</taxon>
        <taxon>Actinomycetota</taxon>
        <taxon>Rubrobacteria</taxon>
        <taxon>Rubrobacterales</taxon>
        <taxon>Rubrobacteraceae</taxon>
        <taxon>environmental samples</taxon>
    </lineage>
</organism>
<reference evidence="2" key="1">
    <citation type="submission" date="2020-02" db="EMBL/GenBank/DDBJ databases">
        <authorList>
            <person name="Meier V. D."/>
        </authorList>
    </citation>
    <scope>NUCLEOTIDE SEQUENCE</scope>
    <source>
        <strain evidence="2">AVDCRST_MAG03</strain>
    </source>
</reference>
<protein>
    <submittedName>
        <fullName evidence="2">Uncharacterized protein</fullName>
    </submittedName>
</protein>
<gene>
    <name evidence="2" type="ORF">AVDCRST_MAG03-1975</name>
</gene>
<feature type="non-terminal residue" evidence="2">
    <location>
        <position position="33"/>
    </location>
</feature>
<name>A0A6N3IZ42_9ACTN</name>
<accession>A0A6N3IZ42</accession>
<evidence type="ECO:0000313" key="2">
    <source>
        <dbReference type="EMBL" id="CAA9412697.1"/>
    </source>
</evidence>
<feature type="compositionally biased region" description="Low complexity" evidence="1">
    <location>
        <begin position="1"/>
        <end position="21"/>
    </location>
</feature>
<feature type="non-terminal residue" evidence="2">
    <location>
        <position position="1"/>
    </location>
</feature>
<feature type="region of interest" description="Disordered" evidence="1">
    <location>
        <begin position="1"/>
        <end position="33"/>
    </location>
</feature>